<dbReference type="GeneID" id="6804864"/>
<protein>
    <submittedName>
        <fullName evidence="1">Uncharacterized protein</fullName>
    </submittedName>
</protein>
<evidence type="ECO:0000313" key="1">
    <source>
        <dbReference type="EMBL" id="ACH46833.1"/>
    </source>
</evidence>
<accession>B5LWH0</accession>
<dbReference type="KEGG" id="vg:6804864"/>
<name>B5LWH0_9PHYC</name>
<keyword evidence="2" id="KW-1185">Reference proteome</keyword>
<organism evidence="1 2">
    <name type="scientific">Feldmannia species virus</name>
    <dbReference type="NCBI Taxonomy" id="39420"/>
    <lineage>
        <taxon>Viruses</taxon>
        <taxon>Varidnaviria</taxon>
        <taxon>Bamfordvirae</taxon>
        <taxon>Nucleocytoviricota</taxon>
        <taxon>Megaviricetes</taxon>
        <taxon>Algavirales</taxon>
        <taxon>Phycodnaviridae</taxon>
        <taxon>Phaeovirus</taxon>
        <taxon>Phaeovirus feldmanniae</taxon>
    </lineage>
</organism>
<evidence type="ECO:0000313" key="2">
    <source>
        <dbReference type="Proteomes" id="UP000204092"/>
    </source>
</evidence>
<proteinExistence type="predicted"/>
<dbReference type="Proteomes" id="UP000204092">
    <property type="component" value="Segment"/>
</dbReference>
<dbReference type="RefSeq" id="YP_002154703.1">
    <property type="nucleotide sequence ID" value="NC_011183.1"/>
</dbReference>
<reference evidence="1 2" key="1">
    <citation type="journal article" date="2009" name="Virology">
        <title>Genomic analysis of the smallest giant virus--Feldmannia sp. virus 158.</title>
        <authorList>
            <person name="Schroeder D.C."/>
            <person name="Park Y."/>
            <person name="Yoon H.M."/>
            <person name="Lee Y.S."/>
            <person name="Kang S.W."/>
            <person name="Meints R.H."/>
            <person name="Ivey R.G."/>
            <person name="Choi T.J."/>
        </authorList>
    </citation>
    <scope>NUCLEOTIDE SEQUENCE [LARGE SCALE GENOMIC DNA]</scope>
    <source>
        <strain evidence="1">FsV-158</strain>
    </source>
</reference>
<sequence>MNGGAEHPSHAKIFDIFRQGGSDHNVDWVKAQVYGEKFVPEAFPPDAGSFRDVLRRLGLVPGV</sequence>
<dbReference type="EMBL" id="EU916176">
    <property type="protein sequence ID" value="ACH46833.1"/>
    <property type="molecule type" value="Genomic_DNA"/>
</dbReference>